<evidence type="ECO:0000256" key="1">
    <source>
        <dbReference type="SAM" id="MobiDB-lite"/>
    </source>
</evidence>
<name>A0A316G104_9RHOB</name>
<dbReference type="EMBL" id="QGGV01000011">
    <property type="protein sequence ID" value="PWK54601.1"/>
    <property type="molecule type" value="Genomic_DNA"/>
</dbReference>
<dbReference type="AlphaFoldDB" id="A0A316G104"/>
<sequence length="142" mass="15756">MSQPDDFDVGYRKPPAATRFKKGQSGNPKGRPKGSRNISTLIEETLFRKVSIRDERGARKVPLAEALMQKLSVDALKGDPRALAKIIDLMKFYDARRDQVSEDRDGPDGGTPFRITDSDLEIMRYLAQEIEAAGEDVSGDVS</sequence>
<evidence type="ECO:0000313" key="3">
    <source>
        <dbReference type="EMBL" id="PWK54601.1"/>
    </source>
</evidence>
<protein>
    <recommendedName>
        <fullName evidence="2">DUF5681 domain-containing protein</fullName>
    </recommendedName>
</protein>
<organism evidence="3 4">
    <name type="scientific">Silicimonas algicola</name>
    <dbReference type="NCBI Taxonomy" id="1826607"/>
    <lineage>
        <taxon>Bacteria</taxon>
        <taxon>Pseudomonadati</taxon>
        <taxon>Pseudomonadota</taxon>
        <taxon>Alphaproteobacteria</taxon>
        <taxon>Rhodobacterales</taxon>
        <taxon>Paracoccaceae</taxon>
    </lineage>
</organism>
<dbReference type="InterPro" id="IPR043736">
    <property type="entry name" value="DUF5681"/>
</dbReference>
<keyword evidence="4" id="KW-1185">Reference proteome</keyword>
<dbReference type="KEGG" id="salo:EF888_14635"/>
<evidence type="ECO:0000313" key="4">
    <source>
        <dbReference type="Proteomes" id="UP000245390"/>
    </source>
</evidence>
<proteinExistence type="predicted"/>
<gene>
    <name evidence="3" type="ORF">C8D95_11135</name>
</gene>
<evidence type="ECO:0000259" key="2">
    <source>
        <dbReference type="Pfam" id="PF18932"/>
    </source>
</evidence>
<feature type="region of interest" description="Disordered" evidence="1">
    <location>
        <begin position="1"/>
        <end position="38"/>
    </location>
</feature>
<dbReference type="Pfam" id="PF18932">
    <property type="entry name" value="DUF5681"/>
    <property type="match status" value="1"/>
</dbReference>
<dbReference type="RefSeq" id="WP_109760713.1">
    <property type="nucleotide sequence ID" value="NZ_CP034588.1"/>
</dbReference>
<comment type="caution">
    <text evidence="3">The sequence shown here is derived from an EMBL/GenBank/DDBJ whole genome shotgun (WGS) entry which is preliminary data.</text>
</comment>
<dbReference type="OrthoDB" id="2086138at2"/>
<dbReference type="Proteomes" id="UP000245390">
    <property type="component" value="Unassembled WGS sequence"/>
</dbReference>
<accession>A0A316G104</accession>
<feature type="domain" description="DUF5681" evidence="2">
    <location>
        <begin position="17"/>
        <end position="91"/>
    </location>
</feature>
<reference evidence="3 4" key="1">
    <citation type="submission" date="2018-05" db="EMBL/GenBank/DDBJ databases">
        <title>Genomic Encyclopedia of Type Strains, Phase IV (KMG-IV): sequencing the most valuable type-strain genomes for metagenomic binning, comparative biology and taxonomic classification.</title>
        <authorList>
            <person name="Goeker M."/>
        </authorList>
    </citation>
    <scope>NUCLEOTIDE SEQUENCE [LARGE SCALE GENOMIC DNA]</scope>
    <source>
        <strain evidence="3 4">DSM 103371</strain>
    </source>
</reference>